<dbReference type="RefSeq" id="WP_003193050.1">
    <property type="nucleotide sequence ID" value="NZ_CP009691.1"/>
</dbReference>
<keyword evidence="1" id="KW-0472">Membrane</keyword>
<proteinExistence type="predicted"/>
<evidence type="ECO:0000313" key="4">
    <source>
        <dbReference type="Proteomes" id="UP000236165"/>
    </source>
</evidence>
<organism evidence="2 4">
    <name type="scientific">Bacillus mycoides</name>
    <dbReference type="NCBI Taxonomy" id="1405"/>
    <lineage>
        <taxon>Bacteria</taxon>
        <taxon>Bacillati</taxon>
        <taxon>Bacillota</taxon>
        <taxon>Bacilli</taxon>
        <taxon>Bacillales</taxon>
        <taxon>Bacillaceae</taxon>
        <taxon>Bacillus</taxon>
        <taxon>Bacillus cereus group</taxon>
    </lineage>
</organism>
<gene>
    <name evidence="2" type="ORF">BACWE_27650</name>
    <name evidence="3" type="ORF">I6G81_00560</name>
</gene>
<keyword evidence="5" id="KW-1185">Reference proteome</keyword>
<evidence type="ECO:0000313" key="3">
    <source>
        <dbReference type="EMBL" id="QQA13725.1"/>
    </source>
</evidence>
<dbReference type="EMBL" id="MKZQ01000034">
    <property type="protein sequence ID" value="PJN70359.1"/>
    <property type="molecule type" value="Genomic_DNA"/>
</dbReference>
<dbReference type="AlphaFoldDB" id="A0AAP8GXI2"/>
<dbReference type="EMBL" id="CP065876">
    <property type="protein sequence ID" value="QQA13725.1"/>
    <property type="molecule type" value="Genomic_DNA"/>
</dbReference>
<geneLocation type="plasmid" evidence="3 5">
    <name>unnamed2</name>
</geneLocation>
<reference evidence="2 4" key="1">
    <citation type="submission" date="2016-10" db="EMBL/GenBank/DDBJ databases">
        <title>Genome Sequence of Bacillus weihenstephanensis GM6LP.</title>
        <authorList>
            <person name="Poehlein A."/>
            <person name="Wemheuer F."/>
            <person name="Hollensteiner J."/>
            <person name="Wemheuer B."/>
        </authorList>
    </citation>
    <scope>NUCLEOTIDE SEQUENCE [LARGE SCALE GENOMIC DNA]</scope>
    <source>
        <strain evidence="2 4">GM6LP</strain>
    </source>
</reference>
<keyword evidence="3" id="KW-0614">Plasmid</keyword>
<keyword evidence="1" id="KW-1133">Transmembrane helix</keyword>
<dbReference type="Proteomes" id="UP000596196">
    <property type="component" value="Plasmid unnamed2"/>
</dbReference>
<protein>
    <submittedName>
        <fullName evidence="2">Uncharacterized protein</fullName>
    </submittedName>
</protein>
<accession>A0AAP8GXI2</accession>
<feature type="transmembrane region" description="Helical" evidence="1">
    <location>
        <begin position="24"/>
        <end position="45"/>
    </location>
</feature>
<name>A0AAP8GXI2_BACMY</name>
<evidence type="ECO:0000256" key="1">
    <source>
        <dbReference type="SAM" id="Phobius"/>
    </source>
</evidence>
<evidence type="ECO:0000313" key="2">
    <source>
        <dbReference type="EMBL" id="PJN70359.1"/>
    </source>
</evidence>
<reference evidence="3 5" key="2">
    <citation type="submission" date="2020-12" db="EMBL/GenBank/DDBJ databases">
        <title>FDA dAtabase for Regulatory Grade micrObial Sequences (FDA-ARGOS): Supporting development and validation of Infectious Disease Dx tests.</title>
        <authorList>
            <person name="Nelson B."/>
            <person name="Plummer A."/>
            <person name="Tallon L."/>
            <person name="Sadzewicz L."/>
            <person name="Zhao X."/>
            <person name="Boylan J."/>
            <person name="Ott S."/>
            <person name="Bowen H."/>
            <person name="Vavikolanu K."/>
            <person name="Mehta A."/>
            <person name="Aluvathingal J."/>
            <person name="Nadendla S."/>
            <person name="Myers T."/>
            <person name="Yan Y."/>
            <person name="Sichtig H."/>
        </authorList>
    </citation>
    <scope>NUCLEOTIDE SEQUENCE [LARGE SCALE GENOMIC DNA]</scope>
    <source>
        <strain evidence="3 5">FDAARGOS_924</strain>
        <plasmid evidence="3 5">unnamed2</plasmid>
    </source>
</reference>
<evidence type="ECO:0000313" key="5">
    <source>
        <dbReference type="Proteomes" id="UP000596196"/>
    </source>
</evidence>
<keyword evidence="1" id="KW-0812">Transmembrane</keyword>
<dbReference type="KEGG" id="bmyo:BG05_5635"/>
<dbReference type="Proteomes" id="UP000236165">
    <property type="component" value="Unassembled WGS sequence"/>
</dbReference>
<sequence>MWGPTSFKDVLEIIWYYKWEFFKALLPIGIPVFSLGLGTGWLVLVQKIYKTWTY</sequence>